<dbReference type="Proteomes" id="UP000023152">
    <property type="component" value="Unassembled WGS sequence"/>
</dbReference>
<evidence type="ECO:0000256" key="1">
    <source>
        <dbReference type="SAM" id="Phobius"/>
    </source>
</evidence>
<feature type="non-terminal residue" evidence="2">
    <location>
        <position position="1"/>
    </location>
</feature>
<accession>X6M7K1</accession>
<keyword evidence="1" id="KW-1133">Transmembrane helix</keyword>
<evidence type="ECO:0000313" key="3">
    <source>
        <dbReference type="Proteomes" id="UP000023152"/>
    </source>
</evidence>
<keyword evidence="1" id="KW-0472">Membrane</keyword>
<feature type="transmembrane region" description="Helical" evidence="1">
    <location>
        <begin position="205"/>
        <end position="226"/>
    </location>
</feature>
<proteinExistence type="predicted"/>
<evidence type="ECO:0000313" key="2">
    <source>
        <dbReference type="EMBL" id="ETO09879.1"/>
    </source>
</evidence>
<protein>
    <submittedName>
        <fullName evidence="2">Uncharacterized protein</fullName>
    </submittedName>
</protein>
<name>X6M7K1_RETFI</name>
<dbReference type="AlphaFoldDB" id="X6M7K1"/>
<gene>
    <name evidence="2" type="ORF">RFI_27498</name>
</gene>
<sequence>TNDLFYVLTSQKKKYVSITKIFVLLHMRTKVAVEYSLEVPIQAADDAQLLSSAERVVSGDEILSKVSIPKLVHGPTAKENPVRNVSFFFFELICWIYLKNIEKTIKCWVVQSQPSDHLVKKMSLQKKKMSHIINPTATEVPTHVKAMMHANEKYPLTDNTEVEFELEKKKDEEGVAQSEEEYIGIEQEEYGQSNRLINHNNNDKIIIIIMAIMITTIIIIKTRTIFTRVI</sequence>
<organism evidence="2 3">
    <name type="scientific">Reticulomyxa filosa</name>
    <dbReference type="NCBI Taxonomy" id="46433"/>
    <lineage>
        <taxon>Eukaryota</taxon>
        <taxon>Sar</taxon>
        <taxon>Rhizaria</taxon>
        <taxon>Retaria</taxon>
        <taxon>Foraminifera</taxon>
        <taxon>Monothalamids</taxon>
        <taxon>Reticulomyxidae</taxon>
        <taxon>Reticulomyxa</taxon>
    </lineage>
</organism>
<dbReference type="EMBL" id="ASPP01023842">
    <property type="protein sequence ID" value="ETO09879.1"/>
    <property type="molecule type" value="Genomic_DNA"/>
</dbReference>
<comment type="caution">
    <text evidence="2">The sequence shown here is derived from an EMBL/GenBank/DDBJ whole genome shotgun (WGS) entry which is preliminary data.</text>
</comment>
<reference evidence="2 3" key="1">
    <citation type="journal article" date="2013" name="Curr. Biol.">
        <title>The Genome of the Foraminiferan Reticulomyxa filosa.</title>
        <authorList>
            <person name="Glockner G."/>
            <person name="Hulsmann N."/>
            <person name="Schleicher M."/>
            <person name="Noegel A.A."/>
            <person name="Eichinger L."/>
            <person name="Gallinger C."/>
            <person name="Pawlowski J."/>
            <person name="Sierra R."/>
            <person name="Euteneuer U."/>
            <person name="Pillet L."/>
            <person name="Moustafa A."/>
            <person name="Platzer M."/>
            <person name="Groth M."/>
            <person name="Szafranski K."/>
            <person name="Schliwa M."/>
        </authorList>
    </citation>
    <scope>NUCLEOTIDE SEQUENCE [LARGE SCALE GENOMIC DNA]</scope>
</reference>
<keyword evidence="1" id="KW-0812">Transmembrane</keyword>
<keyword evidence="3" id="KW-1185">Reference proteome</keyword>